<feature type="domain" description="Tyrosine-protein kinase G-rich" evidence="22">
    <location>
        <begin position="386"/>
        <end position="462"/>
    </location>
</feature>
<dbReference type="PANTHER" id="PTHR32309">
    <property type="entry name" value="TYROSINE-PROTEIN KINASE"/>
    <property type="match status" value="1"/>
</dbReference>
<keyword evidence="12" id="KW-0067">ATP-binding</keyword>
<dbReference type="GO" id="GO:0042802">
    <property type="term" value="F:identical protein binding"/>
    <property type="evidence" value="ECO:0007669"/>
    <property type="project" value="UniProtKB-ARBA"/>
</dbReference>
<evidence type="ECO:0000256" key="3">
    <source>
        <dbReference type="ARBA" id="ARBA00007316"/>
    </source>
</evidence>
<feature type="transmembrane region" description="Helical" evidence="19">
    <location>
        <begin position="39"/>
        <end position="57"/>
    </location>
</feature>
<dbReference type="Pfam" id="PF02706">
    <property type="entry name" value="Wzz"/>
    <property type="match status" value="1"/>
</dbReference>
<organism evidence="23 24">
    <name type="scientific">Dactylococcopsis salina (strain PCC 8305)</name>
    <name type="common">Myxobactron salinum</name>
    <dbReference type="NCBI Taxonomy" id="13035"/>
    <lineage>
        <taxon>Bacteria</taxon>
        <taxon>Bacillati</taxon>
        <taxon>Cyanobacteriota</taxon>
        <taxon>Cyanophyceae</taxon>
        <taxon>Nodosilineales</taxon>
        <taxon>Cymatolegaceae</taxon>
        <taxon>Dactylococcopsis</taxon>
    </lineage>
</organism>
<dbReference type="HOGENOM" id="CLU_009912_2_2_3"/>
<evidence type="ECO:0000256" key="19">
    <source>
        <dbReference type="SAM" id="Phobius"/>
    </source>
</evidence>
<evidence type="ECO:0000259" key="22">
    <source>
        <dbReference type="Pfam" id="PF13807"/>
    </source>
</evidence>
<dbReference type="InterPro" id="IPR050445">
    <property type="entry name" value="Bact_polysacc_biosynth/exp"/>
</dbReference>
<dbReference type="Proteomes" id="UP000010482">
    <property type="component" value="Chromosome"/>
</dbReference>
<evidence type="ECO:0000256" key="6">
    <source>
        <dbReference type="ARBA" id="ARBA00022475"/>
    </source>
</evidence>
<evidence type="ECO:0000256" key="15">
    <source>
        <dbReference type="ARBA" id="ARBA00023137"/>
    </source>
</evidence>
<evidence type="ECO:0000256" key="4">
    <source>
        <dbReference type="ARBA" id="ARBA00008883"/>
    </source>
</evidence>
<evidence type="ECO:0000256" key="7">
    <source>
        <dbReference type="ARBA" id="ARBA00022519"/>
    </source>
</evidence>
<dbReference type="EMBL" id="CP003944">
    <property type="protein sequence ID" value="AFZ51759.1"/>
    <property type="molecule type" value="Genomic_DNA"/>
</dbReference>
<dbReference type="Gene3D" id="3.40.50.300">
    <property type="entry name" value="P-loop containing nucleotide triphosphate hydrolases"/>
    <property type="match status" value="1"/>
</dbReference>
<dbReference type="InterPro" id="IPR003856">
    <property type="entry name" value="LPS_length_determ_N"/>
</dbReference>
<comment type="similarity">
    <text evidence="4">Belongs to the etk/wzc family.</text>
</comment>
<evidence type="ECO:0000256" key="5">
    <source>
        <dbReference type="ARBA" id="ARBA00011903"/>
    </source>
</evidence>
<name>K9YXY1_DACS8</name>
<dbReference type="SUPFAM" id="SSF52540">
    <property type="entry name" value="P-loop containing nucleoside triphosphate hydrolases"/>
    <property type="match status" value="1"/>
</dbReference>
<dbReference type="eggNOG" id="COG3206">
    <property type="taxonomic scope" value="Bacteria"/>
</dbReference>
<dbReference type="GO" id="GO:0005886">
    <property type="term" value="C:plasma membrane"/>
    <property type="evidence" value="ECO:0007669"/>
    <property type="project" value="UniProtKB-SubCell"/>
</dbReference>
<dbReference type="TCDB" id="8.A.3.1.2">
    <property type="family name" value="the cytoplasmic membrane-periplasmic auxiliary-1 (mpa1) protein with cytoplasmic (c) domain (mpa1-c or mpa1+c) family"/>
</dbReference>
<dbReference type="EC" id="2.7.10.2" evidence="5"/>
<evidence type="ECO:0000256" key="8">
    <source>
        <dbReference type="ARBA" id="ARBA00022679"/>
    </source>
</evidence>
<dbReference type="InterPro" id="IPR025669">
    <property type="entry name" value="AAA_dom"/>
</dbReference>
<evidence type="ECO:0000256" key="16">
    <source>
        <dbReference type="ARBA" id="ARBA00051245"/>
    </source>
</evidence>
<dbReference type="GO" id="GO:0005524">
    <property type="term" value="F:ATP binding"/>
    <property type="evidence" value="ECO:0007669"/>
    <property type="project" value="UniProtKB-KW"/>
</dbReference>
<keyword evidence="8" id="KW-0808">Transferase</keyword>
<evidence type="ECO:0000256" key="10">
    <source>
        <dbReference type="ARBA" id="ARBA00022741"/>
    </source>
</evidence>
<dbReference type="Pfam" id="PF13807">
    <property type="entry name" value="GNVR"/>
    <property type="match status" value="1"/>
</dbReference>
<dbReference type="GO" id="GO:0004715">
    <property type="term" value="F:non-membrane spanning protein tyrosine kinase activity"/>
    <property type="evidence" value="ECO:0007669"/>
    <property type="project" value="UniProtKB-EC"/>
</dbReference>
<dbReference type="PANTHER" id="PTHR32309:SF13">
    <property type="entry name" value="FERRIC ENTEROBACTIN TRANSPORT PROTEIN FEPE"/>
    <property type="match status" value="1"/>
</dbReference>
<dbReference type="AlphaFoldDB" id="K9YXY1"/>
<proteinExistence type="inferred from homology"/>
<keyword evidence="11" id="KW-0418">Kinase</keyword>
<dbReference type="FunFam" id="3.40.50.300:FF:000527">
    <property type="entry name" value="Tyrosine-protein kinase etk"/>
    <property type="match status" value="1"/>
</dbReference>
<comment type="similarity">
    <text evidence="2">Belongs to the CpsC/CapA family.</text>
</comment>
<keyword evidence="13 19" id="KW-1133">Transmembrane helix</keyword>
<dbReference type="STRING" id="13035.Dacsa_3240"/>
<evidence type="ECO:0000256" key="11">
    <source>
        <dbReference type="ARBA" id="ARBA00022777"/>
    </source>
</evidence>
<dbReference type="Pfam" id="PF13614">
    <property type="entry name" value="AAA_31"/>
    <property type="match status" value="1"/>
</dbReference>
<evidence type="ECO:0000256" key="9">
    <source>
        <dbReference type="ARBA" id="ARBA00022692"/>
    </source>
</evidence>
<dbReference type="eggNOG" id="COG0489">
    <property type="taxonomic scope" value="Bacteria"/>
</dbReference>
<evidence type="ECO:0000256" key="17">
    <source>
        <dbReference type="SAM" id="Coils"/>
    </source>
</evidence>
<keyword evidence="9 19" id="KW-0812">Transmembrane</keyword>
<dbReference type="NCBIfam" id="TIGR01007">
    <property type="entry name" value="eps_fam"/>
    <property type="match status" value="1"/>
</dbReference>
<comment type="subcellular location">
    <subcellularLocation>
        <location evidence="1">Cell inner membrane</location>
        <topology evidence="1">Multi-pass membrane protein</topology>
    </subcellularLocation>
</comment>
<evidence type="ECO:0000256" key="14">
    <source>
        <dbReference type="ARBA" id="ARBA00023136"/>
    </source>
</evidence>
<feature type="coiled-coil region" evidence="17">
    <location>
        <begin position="382"/>
        <end position="409"/>
    </location>
</feature>
<dbReference type="RefSeq" id="WP_015230736.1">
    <property type="nucleotide sequence ID" value="NC_019780.1"/>
</dbReference>
<feature type="domain" description="Polysaccharide chain length determinant N-terminal" evidence="20">
    <location>
        <begin position="24"/>
        <end position="111"/>
    </location>
</feature>
<evidence type="ECO:0000256" key="2">
    <source>
        <dbReference type="ARBA" id="ARBA00006683"/>
    </source>
</evidence>
<evidence type="ECO:0000259" key="20">
    <source>
        <dbReference type="Pfam" id="PF02706"/>
    </source>
</evidence>
<sequence length="746" mass="82116">MDHQEQLPASSVNPIPTTTDQEDYIDLQQYWMALKRRSLSAIIVFASTIGITAAYSFQQEPIYQAKAKLLFQGESQALALPTLEQQGNAGPLTNQSQIMQSAPMLQEVVDRLGLKNDEGEPLTPGGVRKNLNVTRLSDTEILEIAYEHPDPEKAATIVNELMNVYRENNVLNNRSEATAAREFIEEQLPKTEQSVQAAEEKFREFKEENDIIALSQEASSTVSILASLDQQLIQAQASLDDAQTRLEKLTEQLGLPPEQALAAGALSQSEAVQKVLTEYQAVEQELTLNRSRYQPEHPIIKRLEEQEATLANLLQERVNAVLQEELPSNALADDNFSLQLSSLKIGLVGDLVKAQINYLAQKSRIKGLKAEKADYQARAKILPKLEQRQRELERQLNASQSTYQALLKRLQEVRVAENQNLGNARIIESASMPTSPISPRIKLNLALGGILGAMLGVATALALDARDRTVKTVQEVKDRLSYTVLGSIPLVKTKMDDTSSFLPLRDLPQSSASEAFRMLQANLKFSSVDQKMKVIVLTSSIPSEGKSTISANLGMALAELGNKVLIIDGDLRRPSQHQVWEEPNAVGLSNVLVEDKEINSVVRELMPNLDVLTAGAPPPNSTALLDSQRMKDVLNQCSLDYDYVLVDTPPLAVAADAVILGRLGQGVLLVVRPSVVAGGNLDSTREILQNSGQPLLGMVVNGVIPDNEPDSYYYYYAQDYSYSLASEKDQSSQKSIFSFGRGKSKK</sequence>
<feature type="domain" description="AAA" evidence="21">
    <location>
        <begin position="532"/>
        <end position="651"/>
    </location>
</feature>
<evidence type="ECO:0000313" key="24">
    <source>
        <dbReference type="Proteomes" id="UP000010482"/>
    </source>
</evidence>
<dbReference type="CDD" id="cd05387">
    <property type="entry name" value="BY-kinase"/>
    <property type="match status" value="1"/>
</dbReference>
<keyword evidence="7" id="KW-0997">Cell inner membrane</keyword>
<dbReference type="InterPro" id="IPR005702">
    <property type="entry name" value="Wzc-like_C"/>
</dbReference>
<feature type="coiled-coil region" evidence="17">
    <location>
        <begin position="181"/>
        <end position="252"/>
    </location>
</feature>
<evidence type="ECO:0000256" key="13">
    <source>
        <dbReference type="ARBA" id="ARBA00022989"/>
    </source>
</evidence>
<evidence type="ECO:0000256" key="1">
    <source>
        <dbReference type="ARBA" id="ARBA00004429"/>
    </source>
</evidence>
<comment type="catalytic activity">
    <reaction evidence="16">
        <text>L-tyrosyl-[protein] + ATP = O-phospho-L-tyrosyl-[protein] + ADP + H(+)</text>
        <dbReference type="Rhea" id="RHEA:10596"/>
        <dbReference type="Rhea" id="RHEA-COMP:10136"/>
        <dbReference type="Rhea" id="RHEA-COMP:20101"/>
        <dbReference type="ChEBI" id="CHEBI:15378"/>
        <dbReference type="ChEBI" id="CHEBI:30616"/>
        <dbReference type="ChEBI" id="CHEBI:46858"/>
        <dbReference type="ChEBI" id="CHEBI:61978"/>
        <dbReference type="ChEBI" id="CHEBI:456216"/>
        <dbReference type="EC" id="2.7.10.2"/>
    </reaction>
</comment>
<keyword evidence="10" id="KW-0547">Nucleotide-binding</keyword>
<evidence type="ECO:0000313" key="23">
    <source>
        <dbReference type="EMBL" id="AFZ51759.1"/>
    </source>
</evidence>
<feature type="region of interest" description="Disordered" evidence="18">
    <location>
        <begin position="727"/>
        <end position="746"/>
    </location>
</feature>
<evidence type="ECO:0000256" key="18">
    <source>
        <dbReference type="SAM" id="MobiDB-lite"/>
    </source>
</evidence>
<protein>
    <recommendedName>
        <fullName evidence="5">non-specific protein-tyrosine kinase</fullName>
        <ecNumber evidence="5">2.7.10.2</ecNumber>
    </recommendedName>
</protein>
<gene>
    <name evidence="23" type="ORF">Dacsa_3240</name>
</gene>
<keyword evidence="24" id="KW-1185">Reference proteome</keyword>
<keyword evidence="6" id="KW-1003">Cell membrane</keyword>
<dbReference type="PATRIC" id="fig|13035.3.peg.3670"/>
<reference evidence="23" key="1">
    <citation type="submission" date="2012-04" db="EMBL/GenBank/DDBJ databases">
        <title>Finished genome of Dactylococcopsis salina PCC 8305.</title>
        <authorList>
            <consortium name="US DOE Joint Genome Institute"/>
            <person name="Gugger M."/>
            <person name="Coursin T."/>
            <person name="Rippka R."/>
            <person name="Tandeau De Marsac N."/>
            <person name="Huntemann M."/>
            <person name="Wei C.-L."/>
            <person name="Han J."/>
            <person name="Detter J.C."/>
            <person name="Han C."/>
            <person name="Tapia R."/>
            <person name="Daligault H."/>
            <person name="Chen A."/>
            <person name="Krypides N."/>
            <person name="Mavromatis K."/>
            <person name="Markowitz V."/>
            <person name="Szeto E."/>
            <person name="Ivanova N."/>
            <person name="Ovchinnikova G."/>
            <person name="Pagani I."/>
            <person name="Pati A."/>
            <person name="Goodwin L."/>
            <person name="Peters L."/>
            <person name="Pitluck S."/>
            <person name="Woyke T."/>
            <person name="Kerfeld C."/>
        </authorList>
    </citation>
    <scope>NUCLEOTIDE SEQUENCE [LARGE SCALE GENOMIC DNA]</scope>
    <source>
        <strain evidence="23">PCC 8305</strain>
    </source>
</reference>
<keyword evidence="15" id="KW-0829">Tyrosine-protein kinase</keyword>
<accession>K9YXY1</accession>
<dbReference type="InterPro" id="IPR027417">
    <property type="entry name" value="P-loop_NTPase"/>
</dbReference>
<keyword evidence="14 19" id="KW-0472">Membrane</keyword>
<dbReference type="OrthoDB" id="580971at2"/>
<dbReference type="InterPro" id="IPR032807">
    <property type="entry name" value="GNVR"/>
</dbReference>
<comment type="similarity">
    <text evidence="3">Belongs to the CpsD/CapB family.</text>
</comment>
<dbReference type="KEGG" id="dsl:Dacsa_3240"/>
<keyword evidence="17" id="KW-0175">Coiled coil</keyword>
<evidence type="ECO:0000256" key="12">
    <source>
        <dbReference type="ARBA" id="ARBA00022840"/>
    </source>
</evidence>
<evidence type="ECO:0000259" key="21">
    <source>
        <dbReference type="Pfam" id="PF13614"/>
    </source>
</evidence>